<dbReference type="PANTHER" id="PTHR43462">
    <property type="entry name" value="ALANYL-TRNA EDITING PROTEIN"/>
    <property type="match status" value="1"/>
</dbReference>
<sequence length="330" mass="36439">MTVPGKTKHVYQYDGKLTELVTKVHSVRSFASLEDANRLLFKNGSDDDFVMVTSETIFHPQGGGQPSDEGFITWSPNGTTAADSPPDHTSSFHVKAVRIDAVHGSQVLHLGSFPTPAAASQVQPGDQVTQVLDVEKRLLHSRLHTAGHVLGSAVRSLLETEIPGFDELKASHFPDSAGCEFKGAIEGKWKEPIQRRVDEYLARSMPVEVEFWTERDFCREGLARLIPDRRLLPPGEDKFRVVRIVGADVYPCGGTHVDTTDLCGETTVKKIARSKGTSRVSYTVACALGCEQERVIEGHQDYRRGERGKKKYKSHSCLVSTTPRRLTVSV</sequence>
<reference evidence="5 6" key="2">
    <citation type="journal article" date="2014" name="Proc. Natl. Acad. Sci. U.S.A.">
        <title>Trajectory and genomic determinants of fungal-pathogen speciation and host adaptation.</title>
        <authorList>
            <person name="Hu X."/>
            <person name="Xiao G."/>
            <person name="Zheng P."/>
            <person name="Shang Y."/>
            <person name="Su Y."/>
            <person name="Zhang X."/>
            <person name="Liu X."/>
            <person name="Zhan S."/>
            <person name="St Leger R.J."/>
            <person name="Wang C."/>
        </authorList>
    </citation>
    <scope>GENOME REANNOTATION</scope>
    <source>
        <strain evidence="6">ARSEF 23 / ATCC MYA-3075</strain>
    </source>
</reference>
<accession>E9F8Q1</accession>
<evidence type="ECO:0000313" key="6">
    <source>
        <dbReference type="Proteomes" id="UP000002498"/>
    </source>
</evidence>
<dbReference type="PANTHER" id="PTHR43462:SF2">
    <property type="entry name" value="THREONYL AND ALANYL TRNA SYNTHETASE SECOND ADDITIONAL DOMAIN-CONTAINING PROTEIN"/>
    <property type="match status" value="1"/>
</dbReference>
<evidence type="ECO:0000256" key="3">
    <source>
        <dbReference type="ARBA" id="ARBA00008429"/>
    </source>
</evidence>
<dbReference type="GeneID" id="19262936"/>
<dbReference type="HOGENOM" id="CLU_004485_3_0_1"/>
<comment type="cofactor">
    <cofactor evidence="1">
        <name>Zn(2+)</name>
        <dbReference type="ChEBI" id="CHEBI:29105"/>
    </cofactor>
</comment>
<dbReference type="InterPro" id="IPR018165">
    <property type="entry name" value="Ala-tRNA-synth_IIc_core"/>
</dbReference>
<dbReference type="Gene3D" id="3.30.980.10">
    <property type="entry name" value="Threonyl-trna Synthetase, Chain A, domain 2"/>
    <property type="match status" value="1"/>
</dbReference>
<evidence type="ECO:0000256" key="2">
    <source>
        <dbReference type="ARBA" id="ARBA00004496"/>
    </source>
</evidence>
<dbReference type="EMBL" id="ADNJ02000004">
    <property type="protein sequence ID" value="EFY95842.1"/>
    <property type="molecule type" value="Genomic_DNA"/>
</dbReference>
<dbReference type="Gene3D" id="2.40.30.130">
    <property type="match status" value="1"/>
</dbReference>
<dbReference type="GO" id="GO:0003676">
    <property type="term" value="F:nucleic acid binding"/>
    <property type="evidence" value="ECO:0007669"/>
    <property type="project" value="InterPro"/>
</dbReference>
<dbReference type="GO" id="GO:0005524">
    <property type="term" value="F:ATP binding"/>
    <property type="evidence" value="ECO:0007669"/>
    <property type="project" value="InterPro"/>
</dbReference>
<dbReference type="RefSeq" id="XP_007824839.1">
    <property type="nucleotide sequence ID" value="XM_007826648.1"/>
</dbReference>
<gene>
    <name evidence="5" type="ORF">MAA_08650</name>
</gene>
<dbReference type="GO" id="GO:0005737">
    <property type="term" value="C:cytoplasm"/>
    <property type="evidence" value="ECO:0007669"/>
    <property type="project" value="UniProtKB-SubCell"/>
</dbReference>
<dbReference type="InterPro" id="IPR012947">
    <property type="entry name" value="tRNA_SAD"/>
</dbReference>
<protein>
    <submittedName>
        <fullName evidence="5">Alanyl-tRNA synthetase, class IIc, core domain protein</fullName>
    </submittedName>
</protein>
<dbReference type="SUPFAM" id="SSF50447">
    <property type="entry name" value="Translation proteins"/>
    <property type="match status" value="1"/>
</dbReference>
<dbReference type="KEGG" id="maj:MAA_08650"/>
<dbReference type="FunFam" id="3.30.980.10:FF:000008">
    <property type="entry name" value="Similar to alanyl-tRNA synthetase"/>
    <property type="match status" value="1"/>
</dbReference>
<feature type="domain" description="Alanyl-transfer RNA synthetases family profile" evidence="4">
    <location>
        <begin position="1"/>
        <end position="268"/>
    </location>
</feature>
<comment type="subcellular location">
    <subcellularLocation>
        <location evidence="2">Cytoplasm</location>
    </subcellularLocation>
</comment>
<dbReference type="OrthoDB" id="288942at2759"/>
<dbReference type="InterPro" id="IPR009000">
    <property type="entry name" value="Transl_B-barrel_sf"/>
</dbReference>
<reference evidence="5 6" key="1">
    <citation type="journal article" date="2011" name="PLoS Genet.">
        <title>Genome sequencing and comparative transcriptomics of the model entomopathogenic fungi Metarhizium anisopliae and M. acridum.</title>
        <authorList>
            <person name="Gao Q."/>
            <person name="Jin K."/>
            <person name="Ying S.H."/>
            <person name="Zhang Y."/>
            <person name="Xiao G."/>
            <person name="Shang Y."/>
            <person name="Duan Z."/>
            <person name="Hu X."/>
            <person name="Xie X.Q."/>
            <person name="Zhou G."/>
            <person name="Peng G."/>
            <person name="Luo Z."/>
            <person name="Huang W."/>
            <person name="Wang B."/>
            <person name="Fang W."/>
            <person name="Wang S."/>
            <person name="Zhong Y."/>
            <person name="Ma L.J."/>
            <person name="St Leger R.J."/>
            <person name="Zhao G.P."/>
            <person name="Pei Y."/>
            <person name="Feng M.G."/>
            <person name="Xia Y."/>
            <person name="Wang C."/>
        </authorList>
    </citation>
    <scope>NUCLEOTIDE SEQUENCE [LARGE SCALE GENOMIC DNA]</scope>
    <source>
        <strain evidence="6">ARSEF 23 / ATCC MYA-3075</strain>
    </source>
</reference>
<keyword evidence="6" id="KW-1185">Reference proteome</keyword>
<dbReference type="InterPro" id="IPR051335">
    <property type="entry name" value="Alanyl-tRNA_Editing_Enzymes"/>
</dbReference>
<dbReference type="Proteomes" id="UP000002498">
    <property type="component" value="Unassembled WGS sequence"/>
</dbReference>
<dbReference type="PROSITE" id="PS50860">
    <property type="entry name" value="AA_TRNA_LIGASE_II_ALA"/>
    <property type="match status" value="1"/>
</dbReference>
<evidence type="ECO:0000259" key="4">
    <source>
        <dbReference type="PROSITE" id="PS50860"/>
    </source>
</evidence>
<dbReference type="GO" id="GO:0006419">
    <property type="term" value="P:alanyl-tRNA aminoacylation"/>
    <property type="evidence" value="ECO:0007669"/>
    <property type="project" value="InterPro"/>
</dbReference>
<comment type="similarity">
    <text evidence="3">Belongs to the class-II aminoacyl-tRNA synthetase family. Alax-L subfamily.</text>
</comment>
<organism evidence="5 6">
    <name type="scientific">Metarhizium robertsii (strain ARSEF 23 / ATCC MYA-3075)</name>
    <name type="common">Metarhizium anisopliae (strain ARSEF 23)</name>
    <dbReference type="NCBI Taxonomy" id="655844"/>
    <lineage>
        <taxon>Eukaryota</taxon>
        <taxon>Fungi</taxon>
        <taxon>Dikarya</taxon>
        <taxon>Ascomycota</taxon>
        <taxon>Pezizomycotina</taxon>
        <taxon>Sordariomycetes</taxon>
        <taxon>Hypocreomycetidae</taxon>
        <taxon>Hypocreales</taxon>
        <taxon>Clavicipitaceae</taxon>
        <taxon>Metarhizium</taxon>
    </lineage>
</organism>
<comment type="caution">
    <text evidence="5">The sequence shown here is derived from an EMBL/GenBank/DDBJ whole genome shotgun (WGS) entry which is preliminary data.</text>
</comment>
<name>E9F8Q1_METRA</name>
<dbReference type="GO" id="GO:0004813">
    <property type="term" value="F:alanine-tRNA ligase activity"/>
    <property type="evidence" value="ECO:0007669"/>
    <property type="project" value="InterPro"/>
</dbReference>
<dbReference type="SMART" id="SM00863">
    <property type="entry name" value="tRNA_SAD"/>
    <property type="match status" value="1"/>
</dbReference>
<dbReference type="Pfam" id="PF07973">
    <property type="entry name" value="tRNA_SAD"/>
    <property type="match status" value="1"/>
</dbReference>
<proteinExistence type="inferred from homology"/>
<evidence type="ECO:0000313" key="5">
    <source>
        <dbReference type="EMBL" id="EFY95842.1"/>
    </source>
</evidence>
<dbReference type="AlphaFoldDB" id="E9F8Q1"/>
<dbReference type="InterPro" id="IPR018163">
    <property type="entry name" value="Thr/Ala-tRNA-synth_IIc_edit"/>
</dbReference>
<dbReference type="SUPFAM" id="SSF55186">
    <property type="entry name" value="ThrRS/AlaRS common domain"/>
    <property type="match status" value="1"/>
</dbReference>
<evidence type="ECO:0000256" key="1">
    <source>
        <dbReference type="ARBA" id="ARBA00001947"/>
    </source>
</evidence>